<dbReference type="EMBL" id="QKWP01000136">
    <property type="protein sequence ID" value="RIB26433.1"/>
    <property type="molecule type" value="Genomic_DNA"/>
</dbReference>
<comment type="caution">
    <text evidence="1">The sequence shown here is derived from an EMBL/GenBank/DDBJ whole genome shotgun (WGS) entry which is preliminary data.</text>
</comment>
<sequence>MEFINIPEILDEPTNCAATTIDILKIDSNTKPYIDAACQNSANMIINSIKAYIDQHAATQSATIDKLNKSIDQRFEQLQLQNPQQRPSNLQNTTQQEQHNHDLKANLNNNRAFISNKKQFTATLFKQPHPQKRNMLITAVYPNKYPLFEYNGNDLPLVTGFSNYYATNVESIRLWWILNWSEGQKALEMLLTKPNLPHVFGKQLQLEATSISSSLVTKI</sequence>
<keyword evidence="2" id="KW-1185">Reference proteome</keyword>
<name>A0A397W2C8_9GLOM</name>
<evidence type="ECO:0000313" key="2">
    <source>
        <dbReference type="Proteomes" id="UP000266673"/>
    </source>
</evidence>
<protein>
    <submittedName>
        <fullName evidence="1">Uncharacterized protein</fullName>
    </submittedName>
</protein>
<dbReference type="AlphaFoldDB" id="A0A397W2C8"/>
<gene>
    <name evidence="1" type="ORF">C2G38_2030222</name>
</gene>
<reference evidence="1 2" key="1">
    <citation type="submission" date="2018-06" db="EMBL/GenBank/DDBJ databases">
        <title>Comparative genomics reveals the genomic features of Rhizophagus irregularis, R. cerebriforme, R. diaphanum and Gigaspora rosea, and their symbiotic lifestyle signature.</title>
        <authorList>
            <person name="Morin E."/>
            <person name="San Clemente H."/>
            <person name="Chen E.C.H."/>
            <person name="De La Providencia I."/>
            <person name="Hainaut M."/>
            <person name="Kuo A."/>
            <person name="Kohler A."/>
            <person name="Murat C."/>
            <person name="Tang N."/>
            <person name="Roy S."/>
            <person name="Loubradou J."/>
            <person name="Henrissat B."/>
            <person name="Grigoriev I.V."/>
            <person name="Corradi N."/>
            <person name="Roux C."/>
            <person name="Martin F.M."/>
        </authorList>
    </citation>
    <scope>NUCLEOTIDE SEQUENCE [LARGE SCALE GENOMIC DNA]</scope>
    <source>
        <strain evidence="1 2">DAOM 194757</strain>
    </source>
</reference>
<organism evidence="1 2">
    <name type="scientific">Gigaspora rosea</name>
    <dbReference type="NCBI Taxonomy" id="44941"/>
    <lineage>
        <taxon>Eukaryota</taxon>
        <taxon>Fungi</taxon>
        <taxon>Fungi incertae sedis</taxon>
        <taxon>Mucoromycota</taxon>
        <taxon>Glomeromycotina</taxon>
        <taxon>Glomeromycetes</taxon>
        <taxon>Diversisporales</taxon>
        <taxon>Gigasporaceae</taxon>
        <taxon>Gigaspora</taxon>
    </lineage>
</organism>
<evidence type="ECO:0000313" key="1">
    <source>
        <dbReference type="EMBL" id="RIB26433.1"/>
    </source>
</evidence>
<proteinExistence type="predicted"/>
<dbReference type="OrthoDB" id="2446030at2759"/>
<accession>A0A397W2C8</accession>
<dbReference type="Proteomes" id="UP000266673">
    <property type="component" value="Unassembled WGS sequence"/>
</dbReference>